<keyword evidence="1" id="KW-0479">Metal-binding</keyword>
<comment type="caution">
    <text evidence="3">The sequence shown here is derived from an EMBL/GenBank/DDBJ whole genome shotgun (WGS) entry which is preliminary data.</text>
</comment>
<evidence type="ECO:0000313" key="3">
    <source>
        <dbReference type="EMBL" id="KAL1506184.1"/>
    </source>
</evidence>
<dbReference type="Proteomes" id="UP001566132">
    <property type="component" value="Unassembled WGS sequence"/>
</dbReference>
<dbReference type="PROSITE" id="PS50966">
    <property type="entry name" value="ZF_SWIM"/>
    <property type="match status" value="1"/>
</dbReference>
<accession>A0ABD1EYS7</accession>
<dbReference type="GO" id="GO:0008270">
    <property type="term" value="F:zinc ion binding"/>
    <property type="evidence" value="ECO:0007669"/>
    <property type="project" value="UniProtKB-KW"/>
</dbReference>
<evidence type="ECO:0000259" key="2">
    <source>
        <dbReference type="PROSITE" id="PS50966"/>
    </source>
</evidence>
<keyword evidence="1" id="KW-0862">Zinc</keyword>
<protein>
    <recommendedName>
        <fullName evidence="2">SWIM-type domain-containing protein</fullName>
    </recommendedName>
</protein>
<dbReference type="PANTHER" id="PTHR35385">
    <property type="entry name" value="PROTEIN B, PUTATIVE-RELATED-RELATED"/>
    <property type="match status" value="1"/>
</dbReference>
<dbReference type="PANTHER" id="PTHR35385:SF2">
    <property type="entry name" value="PROTEIN B, PUTATIVE-RELATED"/>
    <property type="match status" value="1"/>
</dbReference>
<gene>
    <name evidence="3" type="ORF">ABEB36_005591</name>
</gene>
<dbReference type="AlphaFoldDB" id="A0ABD1EYS7"/>
<feature type="domain" description="SWIM-type" evidence="2">
    <location>
        <begin position="560"/>
        <end position="592"/>
    </location>
</feature>
<organism evidence="3 4">
    <name type="scientific">Hypothenemus hampei</name>
    <name type="common">Coffee berry borer</name>
    <dbReference type="NCBI Taxonomy" id="57062"/>
    <lineage>
        <taxon>Eukaryota</taxon>
        <taxon>Metazoa</taxon>
        <taxon>Ecdysozoa</taxon>
        <taxon>Arthropoda</taxon>
        <taxon>Hexapoda</taxon>
        <taxon>Insecta</taxon>
        <taxon>Pterygota</taxon>
        <taxon>Neoptera</taxon>
        <taxon>Endopterygota</taxon>
        <taxon>Coleoptera</taxon>
        <taxon>Polyphaga</taxon>
        <taxon>Cucujiformia</taxon>
        <taxon>Curculionidae</taxon>
        <taxon>Scolytinae</taxon>
        <taxon>Hypothenemus</taxon>
    </lineage>
</organism>
<evidence type="ECO:0000256" key="1">
    <source>
        <dbReference type="PROSITE-ProRule" id="PRU00325"/>
    </source>
</evidence>
<reference evidence="3 4" key="1">
    <citation type="submission" date="2024-05" db="EMBL/GenBank/DDBJ databases">
        <title>Genetic variation in Jamaican populations of the coffee berry borer (Hypothenemus hampei).</title>
        <authorList>
            <person name="Errbii M."/>
            <person name="Myrie A."/>
        </authorList>
    </citation>
    <scope>NUCLEOTIDE SEQUENCE [LARGE SCALE GENOMIC DNA]</scope>
    <source>
        <strain evidence="3">JA-Hopewell-2020-01-JO</strain>
        <tissue evidence="3">Whole body</tissue>
    </source>
</reference>
<proteinExistence type="predicted"/>
<keyword evidence="4" id="KW-1185">Reference proteome</keyword>
<evidence type="ECO:0000313" key="4">
    <source>
        <dbReference type="Proteomes" id="UP001566132"/>
    </source>
</evidence>
<dbReference type="EMBL" id="JBDJPC010000004">
    <property type="protein sequence ID" value="KAL1506184.1"/>
    <property type="molecule type" value="Genomic_DNA"/>
</dbReference>
<dbReference type="InterPro" id="IPR007527">
    <property type="entry name" value="Znf_SWIM"/>
</dbReference>
<name>A0ABD1EYS7_HYPHA</name>
<sequence length="717" mass="83192">MVFYFEINEDDLEKFGISTEEIQAILPNWDTKIKQIYKYENKGFYEVVLLISARSEEQIKLWLQDYEEKSKNFYSIVSTKKTTGMKVTFKQFLRCHFNTNRKKLVGKDNRSIRNTNCYSRIIITLKSIKQKKFRGKPINTPDKQFPCEIRLFPCHNHPTELSVILKHRPVAKATKEKLVMLFEKGHSAATAMTCLKIDLQATQENYQKALLDRSICPRYQDALHLYSVFHKKRNEEPKDSKLYLIEIVTKLNKTNSNSIAIRLCGNQYVICICTPLMRRVHEKITASSDMVFIDGSETSKHDSKVYILSTISECGSLPLGVLITSTETLKLLVHGFELLQQLVGKVIFGGKPEGPQLFLTEDNDRVQTALQNTWPKSLTLLCNTHFLQSLWRWLTKASNSIMKNEQTNFYKDFRNICFASTDTECLNMFQLALKRAAHFAHYYSYLQDKWQQKEQWALCCRPHLVNGTNLVVDAALRIVKDKIFEKIKKFNGIQVLDFMCNQFSQYYEKRLFDVANKRVIKCVNSDDAVVKIPENAICYIQVLTEEICLVPGINNSNITFTVNNDILDCSCISKRCGEKICKHIDLITAHLRPSRFQITIDNMELKRTYYFIASGRYPIQSFLVDSHENMPNDGLIETITIFMEEEDRKIDHSYAQTMENIVKDGNEIITNMSQELRQFLQESPEQVFLALKMLESKIKGNTSDDFVVFCNNLFRNS</sequence>
<keyword evidence="1" id="KW-0863">Zinc-finger</keyword>